<accession>A0ABW6XZ69</accession>
<dbReference type="RefSeq" id="WP_388310208.1">
    <property type="nucleotide sequence ID" value="NZ_JBIBDZ010000011.1"/>
</dbReference>
<keyword evidence="3" id="KW-1185">Reference proteome</keyword>
<gene>
    <name evidence="2" type="ORF">ACFY8C_31510</name>
</gene>
<organism evidence="2 3">
    <name type="scientific">Streptomyces flavochromogenes</name>
    <dbReference type="NCBI Taxonomy" id="68199"/>
    <lineage>
        <taxon>Bacteria</taxon>
        <taxon>Bacillati</taxon>
        <taxon>Actinomycetota</taxon>
        <taxon>Actinomycetes</taxon>
        <taxon>Kitasatosporales</taxon>
        <taxon>Streptomycetaceae</taxon>
        <taxon>Streptomyces</taxon>
    </lineage>
</organism>
<evidence type="ECO:0000256" key="1">
    <source>
        <dbReference type="SAM" id="MobiDB-lite"/>
    </source>
</evidence>
<dbReference type="EMBL" id="JBIBDZ010000011">
    <property type="protein sequence ID" value="MFF5922811.1"/>
    <property type="molecule type" value="Genomic_DNA"/>
</dbReference>
<evidence type="ECO:0000313" key="2">
    <source>
        <dbReference type="EMBL" id="MFF5922811.1"/>
    </source>
</evidence>
<comment type="caution">
    <text evidence="2">The sequence shown here is derived from an EMBL/GenBank/DDBJ whole genome shotgun (WGS) entry which is preliminary data.</text>
</comment>
<dbReference type="Proteomes" id="UP001602370">
    <property type="component" value="Unassembled WGS sequence"/>
</dbReference>
<evidence type="ECO:0000313" key="3">
    <source>
        <dbReference type="Proteomes" id="UP001602370"/>
    </source>
</evidence>
<protein>
    <submittedName>
        <fullName evidence="2">Uncharacterized protein</fullName>
    </submittedName>
</protein>
<feature type="region of interest" description="Disordered" evidence="1">
    <location>
        <begin position="1"/>
        <end position="22"/>
    </location>
</feature>
<proteinExistence type="predicted"/>
<reference evidence="2 3" key="1">
    <citation type="submission" date="2024-10" db="EMBL/GenBank/DDBJ databases">
        <title>The Natural Products Discovery Center: Release of the First 8490 Sequenced Strains for Exploring Actinobacteria Biosynthetic Diversity.</title>
        <authorList>
            <person name="Kalkreuter E."/>
            <person name="Kautsar S.A."/>
            <person name="Yang D."/>
            <person name="Bader C.D."/>
            <person name="Teijaro C.N."/>
            <person name="Fluegel L."/>
            <person name="Davis C.M."/>
            <person name="Simpson J.R."/>
            <person name="Lauterbach L."/>
            <person name="Steele A.D."/>
            <person name="Gui C."/>
            <person name="Meng S."/>
            <person name="Li G."/>
            <person name="Viehrig K."/>
            <person name="Ye F."/>
            <person name="Su P."/>
            <person name="Kiefer A.F."/>
            <person name="Nichols A."/>
            <person name="Cepeda A.J."/>
            <person name="Yan W."/>
            <person name="Fan B."/>
            <person name="Jiang Y."/>
            <person name="Adhikari A."/>
            <person name="Zheng C.-J."/>
            <person name="Schuster L."/>
            <person name="Cowan T.M."/>
            <person name="Smanski M.J."/>
            <person name="Chevrette M.G."/>
            <person name="De Carvalho L.P.S."/>
            <person name="Shen B."/>
        </authorList>
    </citation>
    <scope>NUCLEOTIDE SEQUENCE [LARGE SCALE GENOMIC DNA]</scope>
    <source>
        <strain evidence="2 3">NPDC012605</strain>
    </source>
</reference>
<name>A0ABW6XZ69_9ACTN</name>
<sequence length="76" mass="8528">MLHTVLRRRANGESGEEIQPDLIIPTGERKGLALSVYRACAELERRKADPEAVQAAHADFADLRVADDIPRTRRHP</sequence>